<accession>A0A445BSE0</accession>
<evidence type="ECO:0000256" key="5">
    <source>
        <dbReference type="ARBA" id="ARBA00023242"/>
    </source>
</evidence>
<evidence type="ECO:0000256" key="4">
    <source>
        <dbReference type="ARBA" id="ARBA00023163"/>
    </source>
</evidence>
<dbReference type="SUPFAM" id="SSF101936">
    <property type="entry name" value="DNA-binding pseudobarrel domain"/>
    <property type="match status" value="1"/>
</dbReference>
<dbReference type="InterPro" id="IPR015300">
    <property type="entry name" value="DNA-bd_pseudobarrel_sf"/>
</dbReference>
<dbReference type="AlphaFoldDB" id="A0A445BSE0"/>
<dbReference type="InterPro" id="IPR012340">
    <property type="entry name" value="NA-bd_OB-fold"/>
</dbReference>
<dbReference type="GO" id="GO:0003677">
    <property type="term" value="F:DNA binding"/>
    <property type="evidence" value="ECO:0007669"/>
    <property type="project" value="UniProtKB-KW"/>
</dbReference>
<gene>
    <name evidence="6" type="ORF">Ahy_A08g038019</name>
</gene>
<dbReference type="GO" id="GO:0005634">
    <property type="term" value="C:nucleus"/>
    <property type="evidence" value="ECO:0007669"/>
    <property type="project" value="UniProtKB-SubCell"/>
</dbReference>
<evidence type="ECO:0000313" key="6">
    <source>
        <dbReference type="EMBL" id="RYR41613.1"/>
    </source>
</evidence>
<sequence length="599" mass="66985">MVNFGLNCQMRLDLSISRAVSSPCCSTGLLLVIVGGLPQLINGFAIKGRCWFFMAYVGNAEFVIFHVLDVNARFTDARVSSDDPFAVAELLGNIYSNFAAYFVPALRDDEDLLLPDSIHSNLASAIYPKGDTYTIQFASTIQNLPMLSLLLEMYLTFVTSFVAKSLDYRAFALMLGHYSLAYPRALHSLLPNREAVVVDKKITKYQADEYILNLPISFVQRAFGIKPDQVDVVDDAGVCYKVDVRSKLSRPRECYFGRGWKPFSQQRVLRTGSIIRLMPYNQEYLGAFCWILLNNILYAKNLSLPFKDIHTYRHSRASQHNVKSFCPVCVHRSKSVAVSLIPTFNVLTAISQFYKVCPNLTCFAYFSTPCSVQRNNQTRILVIPWHYPFPTSYADACEYICFSLQATANMVIEMETPSDGVDRNPVFSMVRVVDDSDTATFVLFENSASKFLGLSAADILTSLLAKGYGRDHFPEELNALIGKTLLFKLTIRHDSLNKFQACVITVSRICFDLEIIALLVLEKNIKLGRVALLGSTTPPSTKATAVSEAGTDHVVTHTLVKWMCIRSDDDLSSRASFSVSKSLLPAFERCIPGMPRILL</sequence>
<dbReference type="Gene3D" id="2.40.50.140">
    <property type="entry name" value="Nucleic acid-binding proteins"/>
    <property type="match status" value="1"/>
</dbReference>
<evidence type="ECO:0000256" key="1">
    <source>
        <dbReference type="ARBA" id="ARBA00004123"/>
    </source>
</evidence>
<name>A0A445BSE0_ARAHY</name>
<keyword evidence="7" id="KW-1185">Reference proteome</keyword>
<dbReference type="SUPFAM" id="SSF50249">
    <property type="entry name" value="Nucleic acid-binding proteins"/>
    <property type="match status" value="1"/>
</dbReference>
<protein>
    <recommendedName>
        <fullName evidence="8">TF-B3 domain-containing protein</fullName>
    </recommendedName>
</protein>
<proteinExistence type="predicted"/>
<keyword evidence="5" id="KW-0539">Nucleus</keyword>
<evidence type="ECO:0000256" key="2">
    <source>
        <dbReference type="ARBA" id="ARBA00023015"/>
    </source>
</evidence>
<keyword evidence="4" id="KW-0804">Transcription</keyword>
<dbReference type="EMBL" id="SDMP01000008">
    <property type="protein sequence ID" value="RYR41613.1"/>
    <property type="molecule type" value="Genomic_DNA"/>
</dbReference>
<dbReference type="Proteomes" id="UP000289738">
    <property type="component" value="Chromosome A08"/>
</dbReference>
<keyword evidence="2" id="KW-0805">Transcription regulation</keyword>
<organism evidence="6 7">
    <name type="scientific">Arachis hypogaea</name>
    <name type="common">Peanut</name>
    <dbReference type="NCBI Taxonomy" id="3818"/>
    <lineage>
        <taxon>Eukaryota</taxon>
        <taxon>Viridiplantae</taxon>
        <taxon>Streptophyta</taxon>
        <taxon>Embryophyta</taxon>
        <taxon>Tracheophyta</taxon>
        <taxon>Spermatophyta</taxon>
        <taxon>Magnoliopsida</taxon>
        <taxon>eudicotyledons</taxon>
        <taxon>Gunneridae</taxon>
        <taxon>Pentapetalae</taxon>
        <taxon>rosids</taxon>
        <taxon>fabids</taxon>
        <taxon>Fabales</taxon>
        <taxon>Fabaceae</taxon>
        <taxon>Papilionoideae</taxon>
        <taxon>50 kb inversion clade</taxon>
        <taxon>dalbergioids sensu lato</taxon>
        <taxon>Dalbergieae</taxon>
        <taxon>Pterocarpus clade</taxon>
        <taxon>Arachis</taxon>
    </lineage>
</organism>
<evidence type="ECO:0008006" key="8">
    <source>
        <dbReference type="Google" id="ProtNLM"/>
    </source>
</evidence>
<keyword evidence="3" id="KW-0238">DNA-binding</keyword>
<comment type="caution">
    <text evidence="6">The sequence shown here is derived from an EMBL/GenBank/DDBJ whole genome shotgun (WGS) entry which is preliminary data.</text>
</comment>
<evidence type="ECO:0000313" key="7">
    <source>
        <dbReference type="Proteomes" id="UP000289738"/>
    </source>
</evidence>
<evidence type="ECO:0000256" key="3">
    <source>
        <dbReference type="ARBA" id="ARBA00023125"/>
    </source>
</evidence>
<reference evidence="6 7" key="1">
    <citation type="submission" date="2019-01" db="EMBL/GenBank/DDBJ databases">
        <title>Sequencing of cultivated peanut Arachis hypogaea provides insights into genome evolution and oil improvement.</title>
        <authorList>
            <person name="Chen X."/>
        </authorList>
    </citation>
    <scope>NUCLEOTIDE SEQUENCE [LARGE SCALE GENOMIC DNA]</scope>
    <source>
        <strain evidence="7">cv. Fuhuasheng</strain>
        <tissue evidence="6">Leaves</tissue>
    </source>
</reference>
<comment type="subcellular location">
    <subcellularLocation>
        <location evidence="1">Nucleus</location>
    </subcellularLocation>
</comment>